<dbReference type="AlphaFoldDB" id="A0A0K8P2X7"/>
<evidence type="ECO:0000313" key="1">
    <source>
        <dbReference type="EMBL" id="GAP36996.1"/>
    </source>
</evidence>
<accession>A0A0K8P2X7</accession>
<dbReference type="Proteomes" id="UP000037660">
    <property type="component" value="Unassembled WGS sequence"/>
</dbReference>
<protein>
    <submittedName>
        <fullName evidence="1">Uncharacterized protein</fullName>
    </submittedName>
</protein>
<dbReference type="RefSeq" id="WP_157549010.1">
    <property type="nucleotide sequence ID" value="NZ_BBYR01000040.1"/>
</dbReference>
<dbReference type="EMBL" id="BBYR01000040">
    <property type="protein sequence ID" value="GAP36996.1"/>
    <property type="molecule type" value="Genomic_DNA"/>
</dbReference>
<name>A0A0K8P2X7_PISS1</name>
<gene>
    <name evidence="1" type="ORF">ISF6_2851</name>
</gene>
<proteinExistence type="predicted"/>
<keyword evidence="2" id="KW-1185">Reference proteome</keyword>
<dbReference type="STRING" id="1547922.ISF6_2851"/>
<reference evidence="2" key="1">
    <citation type="submission" date="2015-07" db="EMBL/GenBank/DDBJ databases">
        <title>Discovery of a poly(ethylene terephthalate assimilation.</title>
        <authorList>
            <person name="Yoshida S."/>
            <person name="Hiraga K."/>
            <person name="Takehana T."/>
            <person name="Taniguchi I."/>
            <person name="Yamaji H."/>
            <person name="Maeda Y."/>
            <person name="Toyohara K."/>
            <person name="Miyamoto K."/>
            <person name="Kimura Y."/>
            <person name="Oda K."/>
        </authorList>
    </citation>
    <scope>NUCLEOTIDE SEQUENCE [LARGE SCALE GENOMIC DNA]</scope>
    <source>
        <strain evidence="2">NBRC 110686 / TISTR 2288 / 201-F6</strain>
    </source>
</reference>
<dbReference type="OrthoDB" id="9810122at2"/>
<reference evidence="1 2" key="2">
    <citation type="journal article" date="2016" name="Science">
        <title>A bacterium that degrades and assimilates poly(ethylene terephthalate).</title>
        <authorList>
            <person name="Yoshida S."/>
            <person name="Hiraga K."/>
            <person name="Takehana T."/>
            <person name="Taniguchi I."/>
            <person name="Yamaji H."/>
            <person name="Maeda Y."/>
            <person name="Toyohara K."/>
            <person name="Miyamoto K."/>
            <person name="Kimura Y."/>
            <person name="Oda K."/>
        </authorList>
    </citation>
    <scope>NUCLEOTIDE SEQUENCE [LARGE SCALE GENOMIC DNA]</scope>
    <source>
        <strain evidence="2">NBRC 110686 / TISTR 2288 / 201-F6</strain>
    </source>
</reference>
<organism evidence="1 2">
    <name type="scientific">Piscinibacter sakaiensis</name>
    <name type="common">Ideonella sakaiensis</name>
    <dbReference type="NCBI Taxonomy" id="1547922"/>
    <lineage>
        <taxon>Bacteria</taxon>
        <taxon>Pseudomonadati</taxon>
        <taxon>Pseudomonadota</taxon>
        <taxon>Betaproteobacteria</taxon>
        <taxon>Burkholderiales</taxon>
        <taxon>Sphaerotilaceae</taxon>
        <taxon>Piscinibacter</taxon>
    </lineage>
</organism>
<evidence type="ECO:0000313" key="2">
    <source>
        <dbReference type="Proteomes" id="UP000037660"/>
    </source>
</evidence>
<comment type="caution">
    <text evidence="1">The sequence shown here is derived from an EMBL/GenBank/DDBJ whole genome shotgun (WGS) entry which is preliminary data.</text>
</comment>
<sequence length="324" mass="36059">MSLKQQLAHTVQKAGNFALFSLRADPLLERALALQGATAALQQRAIERVRCLADIEFSVFSQWGEDGILEWLVHRLPEIPQSFVEFGVEDFRESNARFLMMHRNWRGLVIDGSETNIARTRADAISWRHDLTATAAFITVDNIDALIADGGMRGEIGLLSVDIDGNDYWVWQAIQGVRPWLVAAEYNSAFGDLLPLSTPYAPDFVRGRAHASNLYYGASIAALNAQAAARGYVLLGSNGAGSNVFYVREDLAPAFEGRIEDRRPRPSRFREGRDETGRLTHARGVRRSEVIGHLPVTDVSSGRTAPLSDFGELYSAEWRRWLEG</sequence>